<accession>A0ABT8LGQ0</accession>
<dbReference type="Pfam" id="PF13304">
    <property type="entry name" value="AAA_21"/>
    <property type="match status" value="1"/>
</dbReference>
<organism evidence="2 3">
    <name type="scientific">Agaribacillus aureus</name>
    <dbReference type="NCBI Taxonomy" id="3051825"/>
    <lineage>
        <taxon>Bacteria</taxon>
        <taxon>Pseudomonadati</taxon>
        <taxon>Bacteroidota</taxon>
        <taxon>Cytophagia</taxon>
        <taxon>Cytophagales</taxon>
        <taxon>Splendidivirgaceae</taxon>
        <taxon>Agaribacillus</taxon>
    </lineage>
</organism>
<dbReference type="EMBL" id="JAUJEB010000012">
    <property type="protein sequence ID" value="MDN5216990.1"/>
    <property type="molecule type" value="Genomic_DNA"/>
</dbReference>
<evidence type="ECO:0000259" key="1">
    <source>
        <dbReference type="Pfam" id="PF13304"/>
    </source>
</evidence>
<reference evidence="2" key="1">
    <citation type="submission" date="2023-06" db="EMBL/GenBank/DDBJ databases">
        <title>Genomic of Agaribacillus aureum.</title>
        <authorList>
            <person name="Wang G."/>
        </authorList>
    </citation>
    <scope>NUCLEOTIDE SEQUENCE</scope>
    <source>
        <strain evidence="2">BMA12</strain>
    </source>
</reference>
<dbReference type="PANTHER" id="PTHR43581:SF2">
    <property type="entry name" value="EXCINUCLEASE ATPASE SUBUNIT"/>
    <property type="match status" value="1"/>
</dbReference>
<dbReference type="Proteomes" id="UP001172083">
    <property type="component" value="Unassembled WGS sequence"/>
</dbReference>
<dbReference type="InterPro" id="IPR027417">
    <property type="entry name" value="P-loop_NTPase"/>
</dbReference>
<dbReference type="Gene3D" id="3.40.50.300">
    <property type="entry name" value="P-loop containing nucleotide triphosphate hydrolases"/>
    <property type="match status" value="1"/>
</dbReference>
<evidence type="ECO:0000313" key="3">
    <source>
        <dbReference type="Proteomes" id="UP001172083"/>
    </source>
</evidence>
<protein>
    <submittedName>
        <fullName evidence="2">AAA family ATPase</fullName>
    </submittedName>
</protein>
<proteinExistence type="predicted"/>
<dbReference type="PANTHER" id="PTHR43581">
    <property type="entry name" value="ATP/GTP PHOSPHATASE"/>
    <property type="match status" value="1"/>
</dbReference>
<name>A0ABT8LGQ0_9BACT</name>
<dbReference type="RefSeq" id="WP_346762328.1">
    <property type="nucleotide sequence ID" value="NZ_JAUJEB010000012.1"/>
</dbReference>
<gene>
    <name evidence="2" type="ORF">QQ020_33275</name>
</gene>
<sequence length="348" mass="40467">MIDNLIIKNYKSIKNIKVDTKRINIFIGEHNSGKSNILEALSWFSINSFDKKVFPEIFRFKNATNFFYDFETSVPIEVKSNDLSLMIKYATNKFGALNNQLQGIIYSSDSTIDPNKEDDWYEIGNKYRDKNHCVFNLFFDGSSEVISENLKSPFRTYIFKSLKKFESNFRNFLNPPFGENIPALLLSNKKYKEMVSAIFKAKDFRLMLKPTEDDIDMAKDVNDELYSYPYNSISETLQRIIFYSLVIETNKNATIILDEPESNTFPMYTKQLAEMIALDKSNQYFIVTHDPYMLNSIVSKAAKKDLSVFITKMQDYKTIVSKVETDDLSKILDKGIDIYFNLNKLISE</sequence>
<keyword evidence="3" id="KW-1185">Reference proteome</keyword>
<dbReference type="SUPFAM" id="SSF52540">
    <property type="entry name" value="P-loop containing nucleoside triphosphate hydrolases"/>
    <property type="match status" value="1"/>
</dbReference>
<evidence type="ECO:0000313" key="2">
    <source>
        <dbReference type="EMBL" id="MDN5216990.1"/>
    </source>
</evidence>
<dbReference type="InterPro" id="IPR003959">
    <property type="entry name" value="ATPase_AAA_core"/>
</dbReference>
<comment type="caution">
    <text evidence="2">The sequence shown here is derived from an EMBL/GenBank/DDBJ whole genome shotgun (WGS) entry which is preliminary data.</text>
</comment>
<feature type="domain" description="ATPase AAA-type core" evidence="1">
    <location>
        <begin position="23"/>
        <end position="294"/>
    </location>
</feature>
<dbReference type="InterPro" id="IPR051396">
    <property type="entry name" value="Bact_Antivir_Def_Nuclease"/>
</dbReference>